<evidence type="ECO:0000256" key="3">
    <source>
        <dbReference type="ARBA" id="ARBA00022729"/>
    </source>
</evidence>
<dbReference type="AlphaFoldDB" id="N4WNE1"/>
<dbReference type="PANTHER" id="PTHR47245">
    <property type="entry name" value="PEPTIDYLPROLYL ISOMERASE"/>
    <property type="match status" value="1"/>
</dbReference>
<dbReference type="Pfam" id="PF00639">
    <property type="entry name" value="Rotamase"/>
    <property type="match status" value="1"/>
</dbReference>
<dbReference type="Gene3D" id="1.10.4030.10">
    <property type="entry name" value="Porin chaperone SurA, peptide-binding domain"/>
    <property type="match status" value="1"/>
</dbReference>
<evidence type="ECO:0000256" key="5">
    <source>
        <dbReference type="ARBA" id="ARBA00023235"/>
    </source>
</evidence>
<evidence type="ECO:0000313" key="9">
    <source>
        <dbReference type="EMBL" id="ENH97642.1"/>
    </source>
</evidence>
<dbReference type="RefSeq" id="WP_003465910.1">
    <property type="nucleotide sequence ID" value="NZ_APML01000018.1"/>
</dbReference>
<feature type="domain" description="PpiC" evidence="8">
    <location>
        <begin position="162"/>
        <end position="254"/>
    </location>
</feature>
<dbReference type="InterPro" id="IPR046357">
    <property type="entry name" value="PPIase_dom_sf"/>
</dbReference>
<dbReference type="InterPro" id="IPR000297">
    <property type="entry name" value="PPIase_PpiC"/>
</dbReference>
<keyword evidence="10" id="KW-1185">Reference proteome</keyword>
<keyword evidence="7" id="KW-0812">Transmembrane</keyword>
<protein>
    <recommendedName>
        <fullName evidence="2">peptidylprolyl isomerase</fullName>
        <ecNumber evidence="2">5.2.1.8</ecNumber>
    </recommendedName>
</protein>
<dbReference type="Proteomes" id="UP000012283">
    <property type="component" value="Unassembled WGS sequence"/>
</dbReference>
<evidence type="ECO:0000256" key="1">
    <source>
        <dbReference type="ARBA" id="ARBA00000971"/>
    </source>
</evidence>
<comment type="caution">
    <text evidence="9">The sequence shown here is derived from an EMBL/GenBank/DDBJ whole genome shotgun (WGS) entry which is preliminary data.</text>
</comment>
<keyword evidence="5 6" id="KW-0413">Isomerase</keyword>
<keyword evidence="4 6" id="KW-0697">Rotamase</keyword>
<keyword evidence="7" id="KW-0472">Membrane</keyword>
<dbReference type="STRING" id="1308866.J416_04571"/>
<evidence type="ECO:0000256" key="7">
    <source>
        <dbReference type="SAM" id="Phobius"/>
    </source>
</evidence>
<accession>N4WNE1</accession>
<evidence type="ECO:0000256" key="4">
    <source>
        <dbReference type="ARBA" id="ARBA00023110"/>
    </source>
</evidence>
<dbReference type="Gene3D" id="3.10.50.40">
    <property type="match status" value="1"/>
</dbReference>
<evidence type="ECO:0000259" key="8">
    <source>
        <dbReference type="PROSITE" id="PS50198"/>
    </source>
</evidence>
<keyword evidence="3" id="KW-0732">Signal</keyword>
<evidence type="ECO:0000256" key="2">
    <source>
        <dbReference type="ARBA" id="ARBA00013194"/>
    </source>
</evidence>
<evidence type="ECO:0000256" key="6">
    <source>
        <dbReference type="PROSITE-ProRule" id="PRU00278"/>
    </source>
</evidence>
<comment type="catalytic activity">
    <reaction evidence="1">
        <text>[protein]-peptidylproline (omega=180) = [protein]-peptidylproline (omega=0)</text>
        <dbReference type="Rhea" id="RHEA:16237"/>
        <dbReference type="Rhea" id="RHEA-COMP:10747"/>
        <dbReference type="Rhea" id="RHEA-COMP:10748"/>
        <dbReference type="ChEBI" id="CHEBI:83833"/>
        <dbReference type="ChEBI" id="CHEBI:83834"/>
        <dbReference type="EC" id="5.2.1.8"/>
    </reaction>
</comment>
<dbReference type="eggNOG" id="COG0760">
    <property type="taxonomic scope" value="Bacteria"/>
</dbReference>
<feature type="transmembrane region" description="Helical" evidence="7">
    <location>
        <begin position="7"/>
        <end position="26"/>
    </location>
</feature>
<gene>
    <name evidence="9" type="ORF">J416_04571</name>
</gene>
<dbReference type="PROSITE" id="PS50198">
    <property type="entry name" value="PPIC_PPIASE_2"/>
    <property type="match status" value="1"/>
</dbReference>
<dbReference type="PATRIC" id="fig|1308866.3.peg.922"/>
<keyword evidence="7" id="KW-1133">Transmembrane helix</keyword>
<name>N4WNE1_9BACI</name>
<dbReference type="PANTHER" id="PTHR47245:SF1">
    <property type="entry name" value="FOLDASE PROTEIN PRSA"/>
    <property type="match status" value="1"/>
</dbReference>
<organism evidence="9 10">
    <name type="scientific">Gracilibacillus halophilus YIM-C55.5</name>
    <dbReference type="NCBI Taxonomy" id="1308866"/>
    <lineage>
        <taxon>Bacteria</taxon>
        <taxon>Bacillati</taxon>
        <taxon>Bacillota</taxon>
        <taxon>Bacilli</taxon>
        <taxon>Bacillales</taxon>
        <taxon>Bacillaceae</taxon>
        <taxon>Gracilibacillus</taxon>
    </lineage>
</organism>
<sequence>MRVSRQILWLVIILLLVTNVFTLLFFQPNDSTGPKVDTLDGNNDAIATVAGQEITYEQWIQYLIEHNGQDALETMTNRAAVSTLAEEKGLSVSDKIIEREISRLMATQDVLTEKEKQAKIEQWEKEITHRYLLQKLLAEQVDVTEAEIASYYQTYQEQYNFDQMVQLSHITVATQQTAEELYNQLENGESFVTLAEQYSTDEETATDGGYLGYYTETSSFISDRYFQEAHAIEEGNYSQPFSSAEGFSIIYVHERLPSVSFTLEEVHSEVEADISLDRLEQNVDAKQLWEQLEVETIYQNE</sequence>
<dbReference type="EMBL" id="APML01000018">
    <property type="protein sequence ID" value="ENH97642.1"/>
    <property type="molecule type" value="Genomic_DNA"/>
</dbReference>
<dbReference type="InterPro" id="IPR050245">
    <property type="entry name" value="PrsA_foldase"/>
</dbReference>
<evidence type="ECO:0000313" key="10">
    <source>
        <dbReference type="Proteomes" id="UP000012283"/>
    </source>
</evidence>
<proteinExistence type="predicted"/>
<dbReference type="EC" id="5.2.1.8" evidence="2"/>
<reference evidence="9 10" key="1">
    <citation type="submission" date="2013-03" db="EMBL/GenBank/DDBJ databases">
        <title>Draft genome sequence of Gracibacillus halophilus YIM-C55.5, a moderately halophilic and thermophilic organism from the Xiaochaidamu salt lake.</title>
        <authorList>
            <person name="Sugumar T."/>
            <person name="Polireddy D.R."/>
            <person name="Antony A."/>
            <person name="Madhava Y.R."/>
            <person name="Sivakumar N."/>
        </authorList>
    </citation>
    <scope>NUCLEOTIDE SEQUENCE [LARGE SCALE GENOMIC DNA]</scope>
    <source>
        <strain evidence="9 10">YIM-C55.5</strain>
    </source>
</reference>
<dbReference type="SUPFAM" id="SSF54534">
    <property type="entry name" value="FKBP-like"/>
    <property type="match status" value="1"/>
</dbReference>
<dbReference type="GO" id="GO:0003755">
    <property type="term" value="F:peptidyl-prolyl cis-trans isomerase activity"/>
    <property type="evidence" value="ECO:0007669"/>
    <property type="project" value="UniProtKB-KW"/>
</dbReference>